<comment type="caution">
    <text evidence="2">The sequence shown here is derived from an EMBL/GenBank/DDBJ whole genome shotgun (WGS) entry which is preliminary data.</text>
</comment>
<evidence type="ECO:0000313" key="2">
    <source>
        <dbReference type="EMBL" id="KZM19003.1"/>
    </source>
</evidence>
<dbReference type="EMBL" id="JYNV01000309">
    <property type="protein sequence ID" value="KZM19003.1"/>
    <property type="molecule type" value="Genomic_DNA"/>
</dbReference>
<dbReference type="AlphaFoldDB" id="A0A162WG39"/>
<reference evidence="2 3" key="1">
    <citation type="journal article" date="2016" name="Sci. Rep.">
        <title>Draft genome sequencing and secretome analysis of fungal phytopathogen Ascochyta rabiei provides insight into the necrotrophic effector repertoire.</title>
        <authorList>
            <person name="Verma S."/>
            <person name="Gazara R.K."/>
            <person name="Nizam S."/>
            <person name="Parween S."/>
            <person name="Chattopadhyay D."/>
            <person name="Verma P.K."/>
        </authorList>
    </citation>
    <scope>NUCLEOTIDE SEQUENCE [LARGE SCALE GENOMIC DNA]</scope>
    <source>
        <strain evidence="2 3">ArDII</strain>
    </source>
</reference>
<organism evidence="2 3">
    <name type="scientific">Didymella rabiei</name>
    <name type="common">Chickpea ascochyta blight fungus</name>
    <name type="synonym">Mycosphaerella rabiei</name>
    <dbReference type="NCBI Taxonomy" id="5454"/>
    <lineage>
        <taxon>Eukaryota</taxon>
        <taxon>Fungi</taxon>
        <taxon>Dikarya</taxon>
        <taxon>Ascomycota</taxon>
        <taxon>Pezizomycotina</taxon>
        <taxon>Dothideomycetes</taxon>
        <taxon>Pleosporomycetidae</taxon>
        <taxon>Pleosporales</taxon>
        <taxon>Pleosporineae</taxon>
        <taxon>Didymellaceae</taxon>
        <taxon>Ascochyta</taxon>
    </lineage>
</organism>
<gene>
    <name evidence="2" type="ORF">ST47_g9861</name>
</gene>
<dbReference type="PANTHER" id="PTHR37331">
    <property type="entry name" value="YALI0F11671P"/>
    <property type="match status" value="1"/>
</dbReference>
<dbReference type="Proteomes" id="UP000076837">
    <property type="component" value="Unassembled WGS sequence"/>
</dbReference>
<dbReference type="OrthoDB" id="5397701at2759"/>
<evidence type="ECO:0000256" key="1">
    <source>
        <dbReference type="SAM" id="MobiDB-lite"/>
    </source>
</evidence>
<feature type="compositionally biased region" description="Gly residues" evidence="1">
    <location>
        <begin position="125"/>
        <end position="134"/>
    </location>
</feature>
<accession>A0A162WG39</accession>
<evidence type="ECO:0000313" key="3">
    <source>
        <dbReference type="Proteomes" id="UP000076837"/>
    </source>
</evidence>
<feature type="region of interest" description="Disordered" evidence="1">
    <location>
        <begin position="115"/>
        <end position="134"/>
    </location>
</feature>
<name>A0A162WG39_DIDRA</name>
<proteinExistence type="predicted"/>
<sequence length="222" mass="23827">MLTSTFARSSRSIRPTLRVPTLYLRGSRNVSTLPENPHIFVHKDPFDPTRSLLSLLPTTPPTRQLAIGTASSLPATPQNFTSNPQFVPLLSSILAEHAAEDPMVQGQAAAFASPGGFTLSRPNDGAGGASHQGGAGGGNVGGWIHVSDMRNPPDYGRIAWPEDILGSLEVDGSGKIIEGSWQNSGSYRIVTREGILGLTDYLRGKVVMRLRELEEQINNNSK</sequence>
<protein>
    <submittedName>
        <fullName evidence="2">Uncharacterized protein</fullName>
    </submittedName>
</protein>
<keyword evidence="3" id="KW-1185">Reference proteome</keyword>
<dbReference type="PANTHER" id="PTHR37331:SF1">
    <property type="entry name" value="YALI0F11671P"/>
    <property type="match status" value="1"/>
</dbReference>
<dbReference type="STRING" id="5454.A0A162WG39"/>